<dbReference type="EMBL" id="UGNW01000001">
    <property type="protein sequence ID" value="STX32054.1"/>
    <property type="molecule type" value="Genomic_DNA"/>
</dbReference>
<dbReference type="EMBL" id="LNXT01000049">
    <property type="protein sequence ID" value="KTC67790.1"/>
    <property type="molecule type" value="Genomic_DNA"/>
</dbReference>
<evidence type="ECO:0000313" key="4">
    <source>
        <dbReference type="Proteomes" id="UP000255066"/>
    </source>
</evidence>
<reference evidence="2 4" key="2">
    <citation type="submission" date="2018-06" db="EMBL/GenBank/DDBJ databases">
        <authorList>
            <consortium name="Pathogen Informatics"/>
            <person name="Doyle S."/>
        </authorList>
    </citation>
    <scope>NUCLEOTIDE SEQUENCE [LARGE SCALE GENOMIC DNA]</scope>
    <source>
        <strain evidence="2 4">NCTC12437</strain>
    </source>
</reference>
<evidence type="ECO:0000313" key="2">
    <source>
        <dbReference type="EMBL" id="STX32054.1"/>
    </source>
</evidence>
<evidence type="ECO:0000313" key="1">
    <source>
        <dbReference type="EMBL" id="KTC67790.1"/>
    </source>
</evidence>
<keyword evidence="3" id="KW-1185">Reference proteome</keyword>
<reference evidence="1 3" key="1">
    <citation type="submission" date="2015-11" db="EMBL/GenBank/DDBJ databases">
        <title>Genomic analysis of 38 Legionella species identifies large and diverse effector repertoires.</title>
        <authorList>
            <person name="Burstein D."/>
            <person name="Amaro F."/>
            <person name="Zusman T."/>
            <person name="Lifshitz Z."/>
            <person name="Cohen O."/>
            <person name="Gilbert J.A."/>
            <person name="Pupko T."/>
            <person name="Shuman H.A."/>
            <person name="Segal G."/>
        </authorList>
    </citation>
    <scope>NUCLEOTIDE SEQUENCE [LARGE SCALE GENOMIC DNA]</scope>
    <source>
        <strain evidence="1 3">CDC#1407-AL-14</strain>
    </source>
</reference>
<accession>A0A378IIQ4</accession>
<proteinExistence type="predicted"/>
<protein>
    <submittedName>
        <fullName evidence="2">Uncharacterized protein</fullName>
    </submittedName>
</protein>
<dbReference type="OrthoDB" id="5645972at2"/>
<name>A0A378IIQ4_9GAMM</name>
<sequence>MRFVYLWNDPDRTLYDISTVPQNLLVIRPNAATTLSILAERLKLLQVQYPKLELNWLECPLTCELAVKPVYLRSSDKISCLYDHHELARWFDKGVKPDPLGKAQGVTANSYALATPKKILEFVMDNINSAVKAAIRAEKEQTGNADIEEDIEYAINFFVYDFTQNPPAKIPVQPGKEELQRLKRTEKYLSWEEPSFIDWLFCGFFKEEKPKDLQSERLLVEREPMIP</sequence>
<gene>
    <name evidence="1" type="ORF">Lbir_3038</name>
    <name evidence="2" type="ORF">NCTC12437_01832</name>
</gene>
<dbReference type="Proteomes" id="UP000054735">
    <property type="component" value="Unassembled WGS sequence"/>
</dbReference>
<dbReference type="Proteomes" id="UP000255066">
    <property type="component" value="Unassembled WGS sequence"/>
</dbReference>
<dbReference type="RefSeq" id="WP_058525030.1">
    <property type="nucleotide sequence ID" value="NZ_CAAAHV010000025.1"/>
</dbReference>
<evidence type="ECO:0000313" key="3">
    <source>
        <dbReference type="Proteomes" id="UP000054735"/>
    </source>
</evidence>
<dbReference type="AlphaFoldDB" id="A0A378IIQ4"/>
<organism evidence="2 4">
    <name type="scientific">Legionella birminghamensis</name>
    <dbReference type="NCBI Taxonomy" id="28083"/>
    <lineage>
        <taxon>Bacteria</taxon>
        <taxon>Pseudomonadati</taxon>
        <taxon>Pseudomonadota</taxon>
        <taxon>Gammaproteobacteria</taxon>
        <taxon>Legionellales</taxon>
        <taxon>Legionellaceae</taxon>
        <taxon>Legionella</taxon>
    </lineage>
</organism>